<keyword evidence="4" id="KW-0472">Membrane</keyword>
<dbReference type="Pfam" id="PF14322">
    <property type="entry name" value="SusD-like_3"/>
    <property type="match status" value="1"/>
</dbReference>
<dbReference type="InterPro" id="IPR011990">
    <property type="entry name" value="TPR-like_helical_dom_sf"/>
</dbReference>
<dbReference type="OrthoDB" id="993981at2"/>
<name>W0F3P7_9BACT</name>
<evidence type="ECO:0000313" key="8">
    <source>
        <dbReference type="EMBL" id="AHF16114.1"/>
    </source>
</evidence>
<keyword evidence="5" id="KW-0998">Cell outer membrane</keyword>
<dbReference type="InterPro" id="IPR033985">
    <property type="entry name" value="SusD-like_N"/>
</dbReference>
<dbReference type="eggNOG" id="COG2913">
    <property type="taxonomic scope" value="Bacteria"/>
</dbReference>
<dbReference type="Proteomes" id="UP000003586">
    <property type="component" value="Chromosome"/>
</dbReference>
<organism evidence="8 9">
    <name type="scientific">Niabella soli DSM 19437</name>
    <dbReference type="NCBI Taxonomy" id="929713"/>
    <lineage>
        <taxon>Bacteria</taxon>
        <taxon>Pseudomonadati</taxon>
        <taxon>Bacteroidota</taxon>
        <taxon>Chitinophagia</taxon>
        <taxon>Chitinophagales</taxon>
        <taxon>Chitinophagaceae</taxon>
        <taxon>Niabella</taxon>
    </lineage>
</organism>
<keyword evidence="3" id="KW-0732">Signal</keyword>
<dbReference type="InterPro" id="IPR012944">
    <property type="entry name" value="SusD_RagB_dom"/>
</dbReference>
<dbReference type="RefSeq" id="WP_008586814.1">
    <property type="nucleotide sequence ID" value="NZ_CP007035.1"/>
</dbReference>
<reference evidence="8 9" key="1">
    <citation type="submission" date="2013-12" db="EMBL/GenBank/DDBJ databases">
        <authorList>
            <consortium name="DOE Joint Genome Institute"/>
            <person name="Eisen J."/>
            <person name="Huntemann M."/>
            <person name="Han J."/>
            <person name="Chen A."/>
            <person name="Kyrpides N."/>
            <person name="Mavromatis K."/>
            <person name="Markowitz V."/>
            <person name="Palaniappan K."/>
            <person name="Ivanova N."/>
            <person name="Schaumberg A."/>
            <person name="Pati A."/>
            <person name="Liolios K."/>
            <person name="Nordberg H.P."/>
            <person name="Cantor M.N."/>
            <person name="Hua S.X."/>
            <person name="Woyke T."/>
        </authorList>
    </citation>
    <scope>NUCLEOTIDE SEQUENCE [LARGE SCALE GENOMIC DNA]</scope>
    <source>
        <strain evidence="9">DSM 19437</strain>
    </source>
</reference>
<gene>
    <name evidence="8" type="ORF">NIASO_15080</name>
</gene>
<keyword evidence="9" id="KW-1185">Reference proteome</keyword>
<evidence type="ECO:0000256" key="1">
    <source>
        <dbReference type="ARBA" id="ARBA00004442"/>
    </source>
</evidence>
<dbReference type="HOGENOM" id="CLU_015553_1_3_10"/>
<feature type="domain" description="RagB/SusD" evidence="6">
    <location>
        <begin position="315"/>
        <end position="521"/>
    </location>
</feature>
<feature type="domain" description="SusD-like N-terminal" evidence="7">
    <location>
        <begin position="41"/>
        <end position="225"/>
    </location>
</feature>
<evidence type="ECO:0000256" key="5">
    <source>
        <dbReference type="ARBA" id="ARBA00023237"/>
    </source>
</evidence>
<dbReference type="Gene3D" id="1.25.40.390">
    <property type="match status" value="1"/>
</dbReference>
<comment type="similarity">
    <text evidence="2">Belongs to the SusD family.</text>
</comment>
<dbReference type="AlphaFoldDB" id="W0F3P7"/>
<dbReference type="CDD" id="cd08977">
    <property type="entry name" value="SusD"/>
    <property type="match status" value="1"/>
</dbReference>
<dbReference type="Pfam" id="PF07980">
    <property type="entry name" value="SusD_RagB"/>
    <property type="match status" value="1"/>
</dbReference>
<sequence length="521" mass="58218">MKRFKYTTATCLAIIILLSSCKKDFLTLYPEGNLNEGIFYKTDADYQQAVVGAYTSLRDIANNAFWMDEMRSDNATYDYYAKDRGNAARENISTFLDDATNGVTLVRYQAAYTGINRVNAVLDHLEKNTTMSDSLKNLITGEAKALRGHYYFDLVRNFGDVPLHLHETAAYDQAFLPRTPAADVYTQVISDLKDAVNLLPAPTFADAQTGRMNKGVVSTELAAVYMQRKDYTSALPLLQSVTKMGYTLLTNFSSIFDPANKLASKNRELIFDVQYQSGTTGQSSAFIYRFIPNMPATTVLLGVNFNVNAYGGWDVPTDNLIAAFEPGDTRFAASVGVVEGTINSNQDFVPTKVVSAVNYTAPAGVTAKYFCKKYYFPPYPNTNQNTDQNWPLYRYGDVLLMLADCLNETGASGDALPYINQVRTRAFGDAAHNITTTDQAQLRNAIALERRRELAFENKRWQDLIRTGQAVTVMTAYGITAKQKYPYMLPQSFTVTQNKLLYPIPQNERNLNSQLTQNPGY</sequence>
<dbReference type="GO" id="GO:0009279">
    <property type="term" value="C:cell outer membrane"/>
    <property type="evidence" value="ECO:0007669"/>
    <property type="project" value="UniProtKB-SubCell"/>
</dbReference>
<comment type="subcellular location">
    <subcellularLocation>
        <location evidence="1">Cell outer membrane</location>
    </subcellularLocation>
</comment>
<dbReference type="STRING" id="929713.NIASO_15080"/>
<evidence type="ECO:0000256" key="2">
    <source>
        <dbReference type="ARBA" id="ARBA00006275"/>
    </source>
</evidence>
<evidence type="ECO:0000313" key="9">
    <source>
        <dbReference type="Proteomes" id="UP000003586"/>
    </source>
</evidence>
<evidence type="ECO:0000256" key="4">
    <source>
        <dbReference type="ARBA" id="ARBA00023136"/>
    </source>
</evidence>
<evidence type="ECO:0000259" key="6">
    <source>
        <dbReference type="Pfam" id="PF07980"/>
    </source>
</evidence>
<evidence type="ECO:0000256" key="3">
    <source>
        <dbReference type="ARBA" id="ARBA00022729"/>
    </source>
</evidence>
<dbReference type="EMBL" id="CP007035">
    <property type="protein sequence ID" value="AHF16114.1"/>
    <property type="molecule type" value="Genomic_DNA"/>
</dbReference>
<protein>
    <submittedName>
        <fullName evidence="8">Membrane protein</fullName>
    </submittedName>
</protein>
<accession>W0F3P7</accession>
<evidence type="ECO:0000259" key="7">
    <source>
        <dbReference type="Pfam" id="PF14322"/>
    </source>
</evidence>
<dbReference type="SUPFAM" id="SSF48452">
    <property type="entry name" value="TPR-like"/>
    <property type="match status" value="1"/>
</dbReference>
<proteinExistence type="inferred from homology"/>
<dbReference type="PROSITE" id="PS51257">
    <property type="entry name" value="PROKAR_LIPOPROTEIN"/>
    <property type="match status" value="1"/>
</dbReference>
<dbReference type="KEGG" id="nso:NIASO_15080"/>